<proteinExistence type="predicted"/>
<protein>
    <recommendedName>
        <fullName evidence="1">HNH nuclease domain-containing protein</fullName>
    </recommendedName>
</protein>
<reference evidence="2" key="1">
    <citation type="journal article" date="2015" name="Nature">
        <title>Complex archaea that bridge the gap between prokaryotes and eukaryotes.</title>
        <authorList>
            <person name="Spang A."/>
            <person name="Saw J.H."/>
            <person name="Jorgensen S.L."/>
            <person name="Zaremba-Niedzwiedzka K."/>
            <person name="Martijn J."/>
            <person name="Lind A.E."/>
            <person name="van Eijk R."/>
            <person name="Schleper C."/>
            <person name="Guy L."/>
            <person name="Ettema T.J."/>
        </authorList>
    </citation>
    <scope>NUCLEOTIDE SEQUENCE</scope>
</reference>
<dbReference type="Gene3D" id="3.90.75.10">
    <property type="entry name" value="Homing Intron 3 (I-ppo) Encoded Endonuclease, Chain A"/>
    <property type="match status" value="1"/>
</dbReference>
<evidence type="ECO:0000313" key="2">
    <source>
        <dbReference type="EMBL" id="KKN88128.1"/>
    </source>
</evidence>
<comment type="caution">
    <text evidence="2">The sequence shown here is derived from an EMBL/GenBank/DDBJ whole genome shotgun (WGS) entry which is preliminary data.</text>
</comment>
<name>A0A0F9X932_9ZZZZ</name>
<dbReference type="AlphaFoldDB" id="A0A0F9X932"/>
<organism evidence="2">
    <name type="scientific">marine sediment metagenome</name>
    <dbReference type="NCBI Taxonomy" id="412755"/>
    <lineage>
        <taxon>unclassified sequences</taxon>
        <taxon>metagenomes</taxon>
        <taxon>ecological metagenomes</taxon>
    </lineage>
</organism>
<dbReference type="InterPro" id="IPR044925">
    <property type="entry name" value="His-Me_finger_sf"/>
</dbReference>
<accession>A0A0F9X932</accession>
<evidence type="ECO:0000259" key="1">
    <source>
        <dbReference type="Pfam" id="PF13392"/>
    </source>
</evidence>
<dbReference type="InterPro" id="IPR003615">
    <property type="entry name" value="HNH_nuc"/>
</dbReference>
<sequence length="177" mass="20036">MTDLQVVSTKGQDLLERFALIPKPPPVIDASMLSASERLLSKAILDKDTDCWLWIASKHSSGYGAFWFNCRMDNAHRVSYRIFVGYIPLGLFVLHRCDVRICINPAHLFIGSQSDNIRDAIFKGRISSEILATKLTRNEANEIRWLKGKRSQGELAKTYGVNQSHISRIQSGKVWTT</sequence>
<dbReference type="EMBL" id="LAZR01000131">
    <property type="protein sequence ID" value="KKN88128.1"/>
    <property type="molecule type" value="Genomic_DNA"/>
</dbReference>
<dbReference type="Pfam" id="PF13392">
    <property type="entry name" value="HNH_3"/>
    <property type="match status" value="1"/>
</dbReference>
<dbReference type="InterPro" id="IPR044930">
    <property type="entry name" value="Homing_endonuclease_His-Me"/>
</dbReference>
<gene>
    <name evidence="2" type="ORF">LCGC14_0252000</name>
</gene>
<dbReference type="GO" id="GO:0004519">
    <property type="term" value="F:endonuclease activity"/>
    <property type="evidence" value="ECO:0007669"/>
    <property type="project" value="InterPro"/>
</dbReference>
<dbReference type="SUPFAM" id="SSF54060">
    <property type="entry name" value="His-Me finger endonucleases"/>
    <property type="match status" value="1"/>
</dbReference>
<feature type="domain" description="HNH nuclease" evidence="1">
    <location>
        <begin position="75"/>
        <end position="116"/>
    </location>
</feature>